<dbReference type="InterPro" id="IPR036942">
    <property type="entry name" value="Beta-barrel_TonB_sf"/>
</dbReference>
<proteinExistence type="predicted"/>
<dbReference type="Proteomes" id="UP000254711">
    <property type="component" value="Unassembled WGS sequence"/>
</dbReference>
<dbReference type="InterPro" id="IPR039426">
    <property type="entry name" value="TonB-dep_rcpt-like"/>
</dbReference>
<dbReference type="Gene3D" id="2.40.170.20">
    <property type="entry name" value="TonB-dependent receptor, beta-barrel domain"/>
    <property type="match status" value="2"/>
</dbReference>
<accession>A0A370K7F8</accession>
<dbReference type="Pfam" id="PF07715">
    <property type="entry name" value="Plug"/>
    <property type="match status" value="1"/>
</dbReference>
<feature type="domain" description="TonB-dependent receptor plug" evidence="9">
    <location>
        <begin position="143"/>
        <end position="243"/>
    </location>
</feature>
<dbReference type="InterPro" id="IPR013784">
    <property type="entry name" value="Carb-bd-like_fold"/>
</dbReference>
<feature type="region of interest" description="Disordered" evidence="7">
    <location>
        <begin position="468"/>
        <end position="489"/>
    </location>
</feature>
<dbReference type="InterPro" id="IPR012910">
    <property type="entry name" value="Plug_dom"/>
</dbReference>
<dbReference type="GO" id="GO:0015344">
    <property type="term" value="F:siderophore uptake transmembrane transporter activity"/>
    <property type="evidence" value="ECO:0007669"/>
    <property type="project" value="TreeGrafter"/>
</dbReference>
<dbReference type="Pfam" id="PF25183">
    <property type="entry name" value="OMP_b-brl_4"/>
    <property type="match status" value="1"/>
</dbReference>
<dbReference type="PANTHER" id="PTHR30069">
    <property type="entry name" value="TONB-DEPENDENT OUTER MEMBRANE RECEPTOR"/>
    <property type="match status" value="1"/>
</dbReference>
<reference evidence="11 12" key="1">
    <citation type="submission" date="2018-07" db="EMBL/GenBank/DDBJ databases">
        <title>Dyella solisilvae sp. nov., isolated from the pine and broad-leaved mixed forest soil.</title>
        <authorList>
            <person name="Gao Z."/>
            <person name="Qiu L."/>
        </authorList>
    </citation>
    <scope>NUCLEOTIDE SEQUENCE [LARGE SCALE GENOMIC DNA]</scope>
    <source>
        <strain evidence="11 12">DHG54</strain>
    </source>
</reference>
<dbReference type="RefSeq" id="WP_114824678.1">
    <property type="nucleotide sequence ID" value="NZ_QQSY01000002.1"/>
</dbReference>
<keyword evidence="6" id="KW-0998">Cell outer membrane</keyword>
<feature type="signal peptide" evidence="8">
    <location>
        <begin position="1"/>
        <end position="36"/>
    </location>
</feature>
<evidence type="ECO:0000256" key="8">
    <source>
        <dbReference type="SAM" id="SignalP"/>
    </source>
</evidence>
<comment type="caution">
    <text evidence="11">The sequence shown here is derived from an EMBL/GenBank/DDBJ whole genome shotgun (WGS) entry which is preliminary data.</text>
</comment>
<evidence type="ECO:0000256" key="3">
    <source>
        <dbReference type="ARBA" id="ARBA00022452"/>
    </source>
</evidence>
<dbReference type="AlphaFoldDB" id="A0A370K7F8"/>
<keyword evidence="3" id="KW-1134">Transmembrane beta strand</keyword>
<evidence type="ECO:0000313" key="12">
    <source>
        <dbReference type="Proteomes" id="UP000254711"/>
    </source>
</evidence>
<dbReference type="GO" id="GO:0044718">
    <property type="term" value="P:siderophore transmembrane transport"/>
    <property type="evidence" value="ECO:0007669"/>
    <property type="project" value="TreeGrafter"/>
</dbReference>
<evidence type="ECO:0000256" key="7">
    <source>
        <dbReference type="SAM" id="MobiDB-lite"/>
    </source>
</evidence>
<dbReference type="SUPFAM" id="SSF56935">
    <property type="entry name" value="Porins"/>
    <property type="match status" value="1"/>
</dbReference>
<evidence type="ECO:0000259" key="9">
    <source>
        <dbReference type="Pfam" id="PF07715"/>
    </source>
</evidence>
<dbReference type="Gene3D" id="2.60.40.1120">
    <property type="entry name" value="Carboxypeptidase-like, regulatory domain"/>
    <property type="match status" value="1"/>
</dbReference>
<keyword evidence="4" id="KW-0812">Transmembrane</keyword>
<evidence type="ECO:0000256" key="5">
    <source>
        <dbReference type="ARBA" id="ARBA00023136"/>
    </source>
</evidence>
<dbReference type="InterPro" id="IPR037066">
    <property type="entry name" value="Plug_dom_sf"/>
</dbReference>
<evidence type="ECO:0000259" key="10">
    <source>
        <dbReference type="Pfam" id="PF25183"/>
    </source>
</evidence>
<dbReference type="EMBL" id="QQSY01000002">
    <property type="protein sequence ID" value="RDI98588.1"/>
    <property type="molecule type" value="Genomic_DNA"/>
</dbReference>
<evidence type="ECO:0000256" key="2">
    <source>
        <dbReference type="ARBA" id="ARBA00022448"/>
    </source>
</evidence>
<comment type="subcellular location">
    <subcellularLocation>
        <location evidence="1">Cell outer membrane</location>
        <topology evidence="1">Multi-pass membrane protein</topology>
    </subcellularLocation>
</comment>
<keyword evidence="5" id="KW-0472">Membrane</keyword>
<feature type="chain" id="PRO_5016935148" evidence="8">
    <location>
        <begin position="37"/>
        <end position="1028"/>
    </location>
</feature>
<evidence type="ECO:0000256" key="1">
    <source>
        <dbReference type="ARBA" id="ARBA00004571"/>
    </source>
</evidence>
<dbReference type="InterPro" id="IPR057601">
    <property type="entry name" value="Oar-like_b-barrel"/>
</dbReference>
<gene>
    <name evidence="11" type="ORF">DVT68_08650</name>
</gene>
<organism evidence="11 12">
    <name type="scientific">Dyella solisilvae</name>
    <dbReference type="NCBI Taxonomy" id="1920168"/>
    <lineage>
        <taxon>Bacteria</taxon>
        <taxon>Pseudomonadati</taxon>
        <taxon>Pseudomonadota</taxon>
        <taxon>Gammaproteobacteria</taxon>
        <taxon>Lysobacterales</taxon>
        <taxon>Rhodanobacteraceae</taxon>
        <taxon>Dyella</taxon>
    </lineage>
</organism>
<keyword evidence="2" id="KW-0813">Transport</keyword>
<keyword evidence="12" id="KW-1185">Reference proteome</keyword>
<feature type="domain" description="TonB-dependent transporter Oar-like beta-barrel" evidence="10">
    <location>
        <begin position="347"/>
        <end position="605"/>
    </location>
</feature>
<name>A0A370K7F8_9GAMM</name>
<keyword evidence="8" id="KW-0732">Signal</keyword>
<protein>
    <submittedName>
        <fullName evidence="11">Oar protein</fullName>
    </submittedName>
</protein>
<evidence type="ECO:0000313" key="11">
    <source>
        <dbReference type="EMBL" id="RDI98588.1"/>
    </source>
</evidence>
<evidence type="ECO:0000256" key="6">
    <source>
        <dbReference type="ARBA" id="ARBA00023237"/>
    </source>
</evidence>
<dbReference type="Gene3D" id="2.170.130.10">
    <property type="entry name" value="TonB-dependent receptor, plug domain"/>
    <property type="match status" value="1"/>
</dbReference>
<evidence type="ECO:0000256" key="4">
    <source>
        <dbReference type="ARBA" id="ARBA00022692"/>
    </source>
</evidence>
<feature type="compositionally biased region" description="Polar residues" evidence="7">
    <location>
        <begin position="471"/>
        <end position="480"/>
    </location>
</feature>
<dbReference type="GO" id="GO:0030246">
    <property type="term" value="F:carbohydrate binding"/>
    <property type="evidence" value="ECO:0007669"/>
    <property type="project" value="InterPro"/>
</dbReference>
<dbReference type="PANTHER" id="PTHR30069:SF46">
    <property type="entry name" value="OAR PROTEIN"/>
    <property type="match status" value="1"/>
</dbReference>
<dbReference type="OrthoDB" id="9768147at2"/>
<dbReference type="SUPFAM" id="SSF49452">
    <property type="entry name" value="Starch-binding domain-like"/>
    <property type="match status" value="1"/>
</dbReference>
<sequence length="1028" mass="110801">MSIHRFVSTARNQSLRHTALALAIAAGVTLAGPAAAQSSTGAIFGTAPAGDSVLIQNDGGVSREVSVDANGRYTAGSLPLGSYTVSLKKDGAVVDSRSKVSLTVGAGTQVSFAATAAAEAKSLGAVTVMANALPAIDVSQMDTRTVITADDLSRLPVARSAEAIAILAPGVNTGSSYFTGPTGQTLVSFGGSSIAENAYYINGFNTTDVLHNFGGITLPYGAIDQQQMLTGGYGAAYGRSDGGVINQVGKRGTNDWHFGAQVVWQPKFGESDPDNGFYPTGPQFLSNSAGGRQGQIYQFRNDNKSWERAEDFYFGGPLIKDTLYIFGAVEDNHINDGVNVASRSTLTQTNYSYDRPKYYGKIDWNINDSNILEFTGVSNKSMYSGNTYKYTYAPPATQGTQGAFLGPATYTKGGADLWTTKYTGYITDDLTVEALYGKMNQINYSRAAGGSEAYVVSAANQDPTMLPAGSSGITGPQINETVDDPNARDKTSNLRLDVNYKIGTHSITAGIDNLDLNSMDIGTTPSGPGYYWVYYHGAPTAPISSLPGESVGAPGGNGYYVAKTIYSNAASARVKQRAQFIEDAWQVTDRVLLNLGIRNDQFTNYNPDGIPYLRLTKPQWAPRIGASWDVYGDSSLKVYGNAGRYYLAEPANVAIRGAAGSTYTSQYFTYTGIDASTGAPTGLTQIPQDRYPGVSANNEFGVPPDPKTVTSANAKAEYQDEYIAGFDKTLDMFDQHWVWGAKGTYRVLRNDLDDVCDDNTIMNYAAAQGLDPVAALGSTGCYIMNPGRTANINVSNGAGGYSTLTIPWSAWGMPTLLRKYVAANFYLEHPFDGKWYGRIDYVWSHNFGNTEGSVRSDIGQTDVSQTEDWDNAGVMTYANGDLANDRRHQLKMVGYYQITSEWLVGGNAQILSGTPKMCLGYFGSTQDDPFGYAAAYHFCGPSGTPAAPGSTGRTPWQEIFSLNAEYRPNWAGKKLAFDVMVYNIFDKQVITQYYQTSESGPSTLSSRWQTPISWTTPRYVRFSVSYDF</sequence>
<dbReference type="GO" id="GO:0009279">
    <property type="term" value="C:cell outer membrane"/>
    <property type="evidence" value="ECO:0007669"/>
    <property type="project" value="UniProtKB-SubCell"/>
</dbReference>